<feature type="transmembrane region" description="Helical" evidence="6">
    <location>
        <begin position="6"/>
        <end position="27"/>
    </location>
</feature>
<keyword evidence="3 6" id="KW-1133">Transmembrane helix</keyword>
<evidence type="ECO:0000259" key="7">
    <source>
        <dbReference type="PROSITE" id="PS50259"/>
    </source>
</evidence>
<evidence type="ECO:0000256" key="4">
    <source>
        <dbReference type="ARBA" id="ARBA00023136"/>
    </source>
</evidence>
<protein>
    <recommendedName>
        <fullName evidence="7">G-protein coupled receptors family 3 profile domain-containing protein</fullName>
    </recommendedName>
</protein>
<proteinExistence type="predicted"/>
<comment type="subcellular location">
    <subcellularLocation>
        <location evidence="1">Membrane</location>
        <topology evidence="1">Multi-pass membrane protein</topology>
    </subcellularLocation>
</comment>
<dbReference type="PANTHER" id="PTHR24060">
    <property type="entry name" value="METABOTROPIC GLUTAMATE RECEPTOR"/>
    <property type="match status" value="1"/>
</dbReference>
<evidence type="ECO:0000256" key="2">
    <source>
        <dbReference type="ARBA" id="ARBA00022692"/>
    </source>
</evidence>
<dbReference type="Proteomes" id="UP000594262">
    <property type="component" value="Unplaced"/>
</dbReference>
<dbReference type="AlphaFoldDB" id="A0A7M5WLA8"/>
<keyword evidence="5" id="KW-0325">Glycoprotein</keyword>
<keyword evidence="2 6" id="KW-0812">Transmembrane</keyword>
<evidence type="ECO:0000256" key="6">
    <source>
        <dbReference type="SAM" id="Phobius"/>
    </source>
</evidence>
<feature type="transmembrane region" description="Helical" evidence="6">
    <location>
        <begin position="39"/>
        <end position="59"/>
    </location>
</feature>
<keyword evidence="4 6" id="KW-0472">Membrane</keyword>
<dbReference type="InterPro" id="IPR050726">
    <property type="entry name" value="mGluR"/>
</dbReference>
<dbReference type="InterPro" id="IPR017978">
    <property type="entry name" value="GPCR_3_C"/>
</dbReference>
<name>A0A7M5WLA8_9CNID</name>
<dbReference type="GO" id="GO:0004930">
    <property type="term" value="F:G protein-coupled receptor activity"/>
    <property type="evidence" value="ECO:0007669"/>
    <property type="project" value="InterPro"/>
</dbReference>
<evidence type="ECO:0000256" key="5">
    <source>
        <dbReference type="ARBA" id="ARBA00023180"/>
    </source>
</evidence>
<keyword evidence="9" id="KW-1185">Reference proteome</keyword>
<accession>A0A7M5WLA8</accession>
<dbReference type="PROSITE" id="PS50259">
    <property type="entry name" value="G_PROTEIN_RECEP_F3_4"/>
    <property type="match status" value="1"/>
</dbReference>
<reference evidence="8" key="1">
    <citation type="submission" date="2021-01" db="UniProtKB">
        <authorList>
            <consortium name="EnsemblMetazoa"/>
        </authorList>
    </citation>
    <scope>IDENTIFICATION</scope>
</reference>
<dbReference type="EnsemblMetazoa" id="CLYHEMT009093.1">
    <property type="protein sequence ID" value="CLYHEMP009093.1"/>
    <property type="gene ID" value="CLYHEMG009093"/>
</dbReference>
<feature type="domain" description="G-protein coupled receptors family 3 profile" evidence="7">
    <location>
        <begin position="1"/>
        <end position="110"/>
    </location>
</feature>
<feature type="transmembrane region" description="Helical" evidence="6">
    <location>
        <begin position="71"/>
        <end position="89"/>
    </location>
</feature>
<sequence>QNNTSVVIQLFFVLLLVLANGIQAFRARKLPSHFKETNHVIYSSFTTVLLIAASTGIYFAQKSFNVKDRVLWISIHLLNALNFLLIYIYKMFVMLFKPQRNTTEAFNEKRTKRINNQFLN</sequence>
<dbReference type="GO" id="GO:0016020">
    <property type="term" value="C:membrane"/>
    <property type="evidence" value="ECO:0007669"/>
    <property type="project" value="UniProtKB-SubCell"/>
</dbReference>
<evidence type="ECO:0000256" key="1">
    <source>
        <dbReference type="ARBA" id="ARBA00004141"/>
    </source>
</evidence>
<evidence type="ECO:0000313" key="8">
    <source>
        <dbReference type="EnsemblMetazoa" id="CLYHEMP009093.1"/>
    </source>
</evidence>
<evidence type="ECO:0000256" key="3">
    <source>
        <dbReference type="ARBA" id="ARBA00022989"/>
    </source>
</evidence>
<evidence type="ECO:0000313" key="9">
    <source>
        <dbReference type="Proteomes" id="UP000594262"/>
    </source>
</evidence>
<dbReference type="OrthoDB" id="5953266at2759"/>
<organism evidence="8 9">
    <name type="scientific">Clytia hemisphaerica</name>
    <dbReference type="NCBI Taxonomy" id="252671"/>
    <lineage>
        <taxon>Eukaryota</taxon>
        <taxon>Metazoa</taxon>
        <taxon>Cnidaria</taxon>
        <taxon>Hydrozoa</taxon>
        <taxon>Hydroidolina</taxon>
        <taxon>Leptothecata</taxon>
        <taxon>Obeliida</taxon>
        <taxon>Clytiidae</taxon>
        <taxon>Clytia</taxon>
    </lineage>
</organism>